<comment type="caution">
    <text evidence="3">The sequence shown here is derived from an EMBL/GenBank/DDBJ whole genome shotgun (WGS) entry which is preliminary data.</text>
</comment>
<name>A0AAW5N5N8_9BACT</name>
<feature type="signal peptide" evidence="1">
    <location>
        <begin position="1"/>
        <end position="22"/>
    </location>
</feature>
<keyword evidence="1" id="KW-0732">Signal</keyword>
<sequence>MKKYLLLGLTLFLCLAVQPVMAQLQDERHNFSIGVNGGVNISSVSFMPRIREGKQIGPSFGLTARYISEKYFSMICGIQMELNYSQRGWKEVYEDETGDTYHRAMNYLELPILAHLAFGKDEGNGLRFIVNLGPQFGYLLNEKETFNWASERTGEQYGKMADRKLDYGIVGGGGVEIRTGIGHFLIEARYYYGLSDFYNNSKKDYFERSGHSYIAGRVTYLFDLKK</sequence>
<dbReference type="Proteomes" id="UP001204579">
    <property type="component" value="Unassembled WGS sequence"/>
</dbReference>
<organism evidence="3 4">
    <name type="scientific">Phocaeicola barnesiae</name>
    <dbReference type="NCBI Taxonomy" id="376804"/>
    <lineage>
        <taxon>Bacteria</taxon>
        <taxon>Pseudomonadati</taxon>
        <taxon>Bacteroidota</taxon>
        <taxon>Bacteroidia</taxon>
        <taxon>Bacteroidales</taxon>
        <taxon>Bacteroidaceae</taxon>
        <taxon>Phocaeicola</taxon>
    </lineage>
</organism>
<reference evidence="3 4" key="1">
    <citation type="submission" date="2022-08" db="EMBL/GenBank/DDBJ databases">
        <authorList>
            <person name="Zeman M."/>
            <person name="Kubasova T."/>
        </authorList>
    </citation>
    <scope>NUCLEOTIDE SEQUENCE [LARGE SCALE GENOMIC DNA]</scope>
    <source>
        <strain evidence="3 4">ET62</strain>
    </source>
</reference>
<accession>A0AAW5N5N8</accession>
<protein>
    <submittedName>
        <fullName evidence="3">PorT family protein</fullName>
    </submittedName>
</protein>
<dbReference type="EMBL" id="JANRHJ010000008">
    <property type="protein sequence ID" value="MCR8874033.1"/>
    <property type="molecule type" value="Genomic_DNA"/>
</dbReference>
<feature type="chain" id="PRO_5043565985" evidence="1">
    <location>
        <begin position="23"/>
        <end position="226"/>
    </location>
</feature>
<keyword evidence="4" id="KW-1185">Reference proteome</keyword>
<evidence type="ECO:0000313" key="4">
    <source>
        <dbReference type="Proteomes" id="UP001204579"/>
    </source>
</evidence>
<feature type="domain" description="Outer membrane protein beta-barrel" evidence="2">
    <location>
        <begin position="22"/>
        <end position="198"/>
    </location>
</feature>
<evidence type="ECO:0000313" key="3">
    <source>
        <dbReference type="EMBL" id="MCR8874033.1"/>
    </source>
</evidence>
<gene>
    <name evidence="3" type="ORF">NW209_08415</name>
</gene>
<dbReference type="AlphaFoldDB" id="A0AAW5N5N8"/>
<dbReference type="RefSeq" id="WP_025892172.1">
    <property type="nucleotide sequence ID" value="NZ_JADYTI010000007.1"/>
</dbReference>
<evidence type="ECO:0000256" key="1">
    <source>
        <dbReference type="SAM" id="SignalP"/>
    </source>
</evidence>
<dbReference type="Pfam" id="PF13568">
    <property type="entry name" value="OMP_b-brl_2"/>
    <property type="match status" value="1"/>
</dbReference>
<evidence type="ECO:0000259" key="2">
    <source>
        <dbReference type="Pfam" id="PF13568"/>
    </source>
</evidence>
<dbReference type="InterPro" id="IPR025665">
    <property type="entry name" value="Beta-barrel_OMP_2"/>
</dbReference>
<proteinExistence type="predicted"/>